<gene>
    <name evidence="2" type="ORF">HCN44_000101</name>
</gene>
<organism evidence="2 3">
    <name type="scientific">Aphidius gifuensis</name>
    <name type="common">Parasitoid wasp</name>
    <dbReference type="NCBI Taxonomy" id="684658"/>
    <lineage>
        <taxon>Eukaryota</taxon>
        <taxon>Metazoa</taxon>
        <taxon>Ecdysozoa</taxon>
        <taxon>Arthropoda</taxon>
        <taxon>Hexapoda</taxon>
        <taxon>Insecta</taxon>
        <taxon>Pterygota</taxon>
        <taxon>Neoptera</taxon>
        <taxon>Endopterygota</taxon>
        <taxon>Hymenoptera</taxon>
        <taxon>Apocrita</taxon>
        <taxon>Ichneumonoidea</taxon>
        <taxon>Braconidae</taxon>
        <taxon>Aphidiinae</taxon>
        <taxon>Aphidius</taxon>
    </lineage>
</organism>
<dbReference type="Proteomes" id="UP000639338">
    <property type="component" value="Unassembled WGS sequence"/>
</dbReference>
<feature type="chain" id="PRO_5032732477" evidence="1">
    <location>
        <begin position="19"/>
        <end position="146"/>
    </location>
</feature>
<comment type="caution">
    <text evidence="2">The sequence shown here is derived from an EMBL/GenBank/DDBJ whole genome shotgun (WGS) entry which is preliminary data.</text>
</comment>
<feature type="signal peptide" evidence="1">
    <location>
        <begin position="1"/>
        <end position="18"/>
    </location>
</feature>
<proteinExistence type="predicted"/>
<accession>A0A834XP27</accession>
<dbReference type="EMBL" id="JACMRX010000004">
    <property type="protein sequence ID" value="KAF7990296.1"/>
    <property type="molecule type" value="Genomic_DNA"/>
</dbReference>
<protein>
    <submittedName>
        <fullName evidence="2">Uncharacterized protein</fullName>
    </submittedName>
</protein>
<evidence type="ECO:0000256" key="1">
    <source>
        <dbReference type="SAM" id="SignalP"/>
    </source>
</evidence>
<name>A0A834XP27_APHGI</name>
<keyword evidence="3" id="KW-1185">Reference proteome</keyword>
<dbReference type="AlphaFoldDB" id="A0A834XP27"/>
<keyword evidence="1" id="KW-0732">Signal</keyword>
<reference evidence="2 3" key="1">
    <citation type="submission" date="2020-08" db="EMBL/GenBank/DDBJ databases">
        <title>Aphidius gifuensis genome sequencing and assembly.</title>
        <authorList>
            <person name="Du Z."/>
        </authorList>
    </citation>
    <scope>NUCLEOTIDE SEQUENCE [LARGE SCALE GENOMIC DNA]</scope>
    <source>
        <strain evidence="2">YNYX2018</strain>
        <tissue evidence="2">Adults</tissue>
    </source>
</reference>
<evidence type="ECO:0000313" key="2">
    <source>
        <dbReference type="EMBL" id="KAF7990296.1"/>
    </source>
</evidence>
<evidence type="ECO:0000313" key="3">
    <source>
        <dbReference type="Proteomes" id="UP000639338"/>
    </source>
</evidence>
<sequence length="146" mass="15539">MKIIIICAVLIIASISDAAPSRNRRSPNDQYGNVVRQQIIRTQTGIPGMGFPTTFGFQNPGGFQTQPDFLNPGMVSFPTTGLGGFPNTGITGYQTSFTQPSIYQIPSYSTDGLMGLPSTSILQVDPGLTTGELYTTGLESSPEISI</sequence>